<keyword evidence="3" id="KW-0812">Transmembrane</keyword>
<evidence type="ECO:0000256" key="4">
    <source>
        <dbReference type="ARBA" id="ARBA00022989"/>
    </source>
</evidence>
<dbReference type="EMBL" id="JASAOG010000072">
    <property type="protein sequence ID" value="KAK0055140.1"/>
    <property type="molecule type" value="Genomic_DNA"/>
</dbReference>
<comment type="subcellular location">
    <subcellularLocation>
        <location evidence="1">Membrane</location>
        <topology evidence="1">Multi-pass membrane protein</topology>
    </subcellularLocation>
</comment>
<dbReference type="PANTHER" id="PTHR31733">
    <property type="entry name" value="RIBONUCLEASE KAPPA"/>
    <property type="match status" value="1"/>
</dbReference>
<evidence type="ECO:0000256" key="5">
    <source>
        <dbReference type="ARBA" id="ARBA00023136"/>
    </source>
</evidence>
<dbReference type="Gene3D" id="3.20.20.70">
    <property type="entry name" value="Aldolase class I"/>
    <property type="match status" value="1"/>
</dbReference>
<dbReference type="SUPFAM" id="SSF51445">
    <property type="entry name" value="(Trans)glycosidases"/>
    <property type="match status" value="1"/>
</dbReference>
<sequence>MTFLILLFLIFVVDKGVGNFVVNVVTDGSYSITVNGNIWLTSGYTFFNNNGKKYSTADYSLKLSRSWSTSGRDIIGEWQSTNFDYLAASLPVTTTIKTYNDPDLPIAIFTQKYYGQANRTSANDTTQVISSFPSFQALSNGGMGFLAYGGDMAGYSDLKFGWWQYGASFSTGISGGPLVIFDSASNAMIISPLSQFMAASNQLSQQYQQLSYGIMGLVDTVPQNYSIDFIVYYSDKGINQAMIEWGKLLKRVYKRNQNRRNYGTTLNFMGYWTDNGAYYYYNTESGKNYETTILDAVSYIKSQNIPFKYTQYDSWWYGKGHKSGVLTWTPMPEVFPHGFKYLSDQTKLPFSCHNRFWDGATPYAKYNGGRYNFIEDLNSGLAVPDDDQFWVDLFNMTQQWGPFIMYEQDWLDVETDKNRVLQSDLFIGRRWLVGMGKAAEQFEIGIQYCMSYSRHILQSLEIPTVSQARVSGDYSPGGKQWNIGVTSMFVDALGVAPFKDTFWTTEVQPGSPYGNKTEPQTRLNSLIATLSTGPVGPGDGIGFINTTVLMRCCDSEGRILQPSKPAKAIDDQIKRSAFPTYAGPDGEVYTTYSNISGYIFGIVVGADLKNSYNLTPSSGWTFGQMPESVIYSGDDPTDLPRPFSEASPLRLGSECTPVNFCLYYTTPILQLGVRTRVMLLGEPNKWVPISQKRFNSIVQTSSDVIINLIVNAYEIVTFRFLLDLGPIQTIVCDNSRGVGPAIYSTISISQRTCVVF</sequence>
<dbReference type="GO" id="GO:0016020">
    <property type="term" value="C:membrane"/>
    <property type="evidence" value="ECO:0007669"/>
    <property type="project" value="UniProtKB-SubCell"/>
</dbReference>
<gene>
    <name evidence="7" type="ORF">Bpfe_015431</name>
</gene>
<dbReference type="AlphaFoldDB" id="A0AAD8BKB5"/>
<reference evidence="7" key="2">
    <citation type="submission" date="2023-04" db="EMBL/GenBank/DDBJ databases">
        <authorList>
            <person name="Bu L."/>
            <person name="Lu L."/>
            <person name="Laidemitt M.R."/>
            <person name="Zhang S.M."/>
            <person name="Mutuku M."/>
            <person name="Mkoji G."/>
            <person name="Steinauer M."/>
            <person name="Loker E.S."/>
        </authorList>
    </citation>
    <scope>NUCLEOTIDE SEQUENCE</scope>
    <source>
        <strain evidence="7">KasaAsao</strain>
        <tissue evidence="7">Whole Snail</tissue>
    </source>
</reference>
<name>A0AAD8BKB5_BIOPF</name>
<dbReference type="InterPro" id="IPR017853">
    <property type="entry name" value="GH"/>
</dbReference>
<evidence type="ECO:0000256" key="6">
    <source>
        <dbReference type="SAM" id="SignalP"/>
    </source>
</evidence>
<keyword evidence="4" id="KW-1133">Transmembrane helix</keyword>
<feature type="chain" id="PRO_5042014409" evidence="6">
    <location>
        <begin position="19"/>
        <end position="756"/>
    </location>
</feature>
<organism evidence="7 8">
    <name type="scientific">Biomphalaria pfeifferi</name>
    <name type="common">Bloodfluke planorb</name>
    <name type="synonym">Freshwater snail</name>
    <dbReference type="NCBI Taxonomy" id="112525"/>
    <lineage>
        <taxon>Eukaryota</taxon>
        <taxon>Metazoa</taxon>
        <taxon>Spiralia</taxon>
        <taxon>Lophotrochozoa</taxon>
        <taxon>Mollusca</taxon>
        <taxon>Gastropoda</taxon>
        <taxon>Heterobranchia</taxon>
        <taxon>Euthyneura</taxon>
        <taxon>Panpulmonata</taxon>
        <taxon>Hygrophila</taxon>
        <taxon>Lymnaeoidea</taxon>
        <taxon>Planorbidae</taxon>
        <taxon>Biomphalaria</taxon>
    </lineage>
</organism>
<keyword evidence="6" id="KW-0732">Signal</keyword>
<protein>
    <submittedName>
        <fullName evidence="7">Non-lysosomal glucosylceramidase</fullName>
    </submittedName>
</protein>
<evidence type="ECO:0000256" key="3">
    <source>
        <dbReference type="ARBA" id="ARBA00022692"/>
    </source>
</evidence>
<comment type="similarity">
    <text evidence="2">Belongs to the RNase K family.</text>
</comment>
<reference evidence="7" key="1">
    <citation type="journal article" date="2023" name="PLoS Negl. Trop. Dis.">
        <title>A genome sequence for Biomphalaria pfeifferi, the major vector snail for the human-infecting parasite Schistosoma mansoni.</title>
        <authorList>
            <person name="Bu L."/>
            <person name="Lu L."/>
            <person name="Laidemitt M.R."/>
            <person name="Zhang S.M."/>
            <person name="Mutuku M."/>
            <person name="Mkoji G."/>
            <person name="Steinauer M."/>
            <person name="Loker E.S."/>
        </authorList>
    </citation>
    <scope>NUCLEOTIDE SEQUENCE</scope>
    <source>
        <strain evidence="7">KasaAsao</strain>
    </source>
</reference>
<dbReference type="Proteomes" id="UP001233172">
    <property type="component" value="Unassembled WGS sequence"/>
</dbReference>
<evidence type="ECO:0000313" key="7">
    <source>
        <dbReference type="EMBL" id="KAK0055140.1"/>
    </source>
</evidence>
<proteinExistence type="inferred from homology"/>
<evidence type="ECO:0000256" key="2">
    <source>
        <dbReference type="ARBA" id="ARBA00008458"/>
    </source>
</evidence>
<dbReference type="InterPro" id="IPR013785">
    <property type="entry name" value="Aldolase_TIM"/>
</dbReference>
<accession>A0AAD8BKB5</accession>
<keyword evidence="5" id="KW-0472">Membrane</keyword>
<evidence type="ECO:0000313" key="8">
    <source>
        <dbReference type="Proteomes" id="UP001233172"/>
    </source>
</evidence>
<evidence type="ECO:0000256" key="1">
    <source>
        <dbReference type="ARBA" id="ARBA00004141"/>
    </source>
</evidence>
<keyword evidence="8" id="KW-1185">Reference proteome</keyword>
<feature type="signal peptide" evidence="6">
    <location>
        <begin position="1"/>
        <end position="18"/>
    </location>
</feature>
<dbReference type="InterPro" id="IPR026770">
    <property type="entry name" value="RNase_K"/>
</dbReference>
<dbReference type="GO" id="GO:0004521">
    <property type="term" value="F:RNA endonuclease activity"/>
    <property type="evidence" value="ECO:0007669"/>
    <property type="project" value="InterPro"/>
</dbReference>
<comment type="caution">
    <text evidence="7">The sequence shown here is derived from an EMBL/GenBank/DDBJ whole genome shotgun (WGS) entry which is preliminary data.</text>
</comment>